<organism evidence="2 3">
    <name type="scientific">Aphanothece hegewaldii CCALA 016</name>
    <dbReference type="NCBI Taxonomy" id="2107694"/>
    <lineage>
        <taxon>Bacteria</taxon>
        <taxon>Bacillati</taxon>
        <taxon>Cyanobacteriota</taxon>
        <taxon>Cyanophyceae</taxon>
        <taxon>Oscillatoriophycideae</taxon>
        <taxon>Chroococcales</taxon>
        <taxon>Aphanothecaceae</taxon>
        <taxon>Aphanothece</taxon>
    </lineage>
</organism>
<keyword evidence="3" id="KW-1185">Reference proteome</keyword>
<proteinExistence type="predicted"/>
<gene>
    <name evidence="2" type="ORF">C7H19_00700</name>
</gene>
<comment type="caution">
    <text evidence="2">The sequence shown here is derived from an EMBL/GenBank/DDBJ whole genome shotgun (WGS) entry which is preliminary data.</text>
</comment>
<dbReference type="RefSeq" id="WP_106454962.1">
    <property type="nucleotide sequence ID" value="NZ_PXOH01000001.1"/>
</dbReference>
<dbReference type="InterPro" id="IPR005031">
    <property type="entry name" value="COQ10_START"/>
</dbReference>
<evidence type="ECO:0000313" key="3">
    <source>
        <dbReference type="Proteomes" id="UP000239001"/>
    </source>
</evidence>
<evidence type="ECO:0000259" key="1">
    <source>
        <dbReference type="Pfam" id="PF03364"/>
    </source>
</evidence>
<dbReference type="SUPFAM" id="SSF55961">
    <property type="entry name" value="Bet v1-like"/>
    <property type="match status" value="1"/>
</dbReference>
<dbReference type="Pfam" id="PF03364">
    <property type="entry name" value="Polyketide_cyc"/>
    <property type="match status" value="1"/>
</dbReference>
<name>A0A2T1M3K7_9CHRO</name>
<protein>
    <submittedName>
        <fullName evidence="2">Cyclase</fullName>
    </submittedName>
</protein>
<dbReference type="InterPro" id="IPR023393">
    <property type="entry name" value="START-like_dom_sf"/>
</dbReference>
<dbReference type="Proteomes" id="UP000239001">
    <property type="component" value="Unassembled WGS sequence"/>
</dbReference>
<sequence length="149" mass="17873">MLRFEFSSLINAPVEVVWNFHERSDILQKLTPPWQPVEIIRREGGLGVGAISEFRLWIGFIPVRWIARHTECIPYQLFIDQQIEGPMQSWVHRHQFQTENGQTRLTDIIEYELIGSEITESLLHRWVNARLEDMFRYRHRVTQQECEQK</sequence>
<dbReference type="EMBL" id="PXOH01000001">
    <property type="protein sequence ID" value="PSF39340.1"/>
    <property type="molecule type" value="Genomic_DNA"/>
</dbReference>
<feature type="domain" description="Coenzyme Q-binding protein COQ10 START" evidence="1">
    <location>
        <begin position="10"/>
        <end position="125"/>
    </location>
</feature>
<reference evidence="2 3" key="2">
    <citation type="submission" date="2018-03" db="EMBL/GenBank/DDBJ databases">
        <authorList>
            <person name="Keele B.F."/>
        </authorList>
    </citation>
    <scope>NUCLEOTIDE SEQUENCE [LARGE SCALE GENOMIC DNA]</scope>
    <source>
        <strain evidence="2 3">CCALA 016</strain>
    </source>
</reference>
<reference evidence="2 3" key="1">
    <citation type="submission" date="2018-03" db="EMBL/GenBank/DDBJ databases">
        <title>The ancient ancestry and fast evolution of plastids.</title>
        <authorList>
            <person name="Moore K.R."/>
            <person name="Magnabosco C."/>
            <person name="Momper L."/>
            <person name="Gold D.A."/>
            <person name="Bosak T."/>
            <person name="Fournier G.P."/>
        </authorList>
    </citation>
    <scope>NUCLEOTIDE SEQUENCE [LARGE SCALE GENOMIC DNA]</scope>
    <source>
        <strain evidence="2 3">CCALA 016</strain>
    </source>
</reference>
<dbReference type="Gene3D" id="3.30.530.20">
    <property type="match status" value="1"/>
</dbReference>
<dbReference type="AlphaFoldDB" id="A0A2T1M3K7"/>
<evidence type="ECO:0000313" key="2">
    <source>
        <dbReference type="EMBL" id="PSF39340.1"/>
    </source>
</evidence>
<dbReference type="CDD" id="cd07820">
    <property type="entry name" value="SRPBCC_3"/>
    <property type="match status" value="1"/>
</dbReference>
<dbReference type="OrthoDB" id="9801773at2"/>
<accession>A0A2T1M3K7</accession>